<proteinExistence type="predicted"/>
<dbReference type="GO" id="GO:0016740">
    <property type="term" value="F:transferase activity"/>
    <property type="evidence" value="ECO:0007669"/>
    <property type="project" value="UniProtKB-KW"/>
</dbReference>
<sequence>MDSSNSGRVKVGIVVGVEHGDFGMWKNIPTATLPTTYIEAVRRAGGTALLFPADDDITENPDQVLDLVDAVILAGGRDIGPATYGHAAHAATAEPDTARDLAELAVARRALELDVPILGICRGMQMLNLAFGGTLDQHVPDSLAHDDHAAHDGVFGKHEVTLVPDTVAARAYQSDTATVYSAHHQGVGRLGTGLMVSAYSVPDGVIEAIESAEHGFALGVLWHPEQDPLTPLFRAFLDHVEGRERHQRTGS</sequence>
<geneLocation type="plasmid" evidence="2">
    <name>pr1cp1</name>
</geneLocation>
<dbReference type="GO" id="GO:0033969">
    <property type="term" value="F:gamma-glutamyl-gamma-aminobutyrate hydrolase activity"/>
    <property type="evidence" value="ECO:0007669"/>
    <property type="project" value="TreeGrafter"/>
</dbReference>
<keyword evidence="1" id="KW-0614">Plasmid</keyword>
<dbReference type="Gene3D" id="3.40.50.880">
    <property type="match status" value="1"/>
</dbReference>
<dbReference type="PANTHER" id="PTHR43235:SF1">
    <property type="entry name" value="GLUTAMINE AMIDOTRANSFERASE PB2B2.05-RELATED"/>
    <property type="match status" value="1"/>
</dbReference>
<dbReference type="PANTHER" id="PTHR43235">
    <property type="entry name" value="GLUTAMINE AMIDOTRANSFERASE PB2B2.05-RELATED"/>
    <property type="match status" value="1"/>
</dbReference>
<dbReference type="PATRIC" id="fig|37919.13.peg.8000"/>
<dbReference type="SUPFAM" id="SSF52317">
    <property type="entry name" value="Class I glutamine amidotransferase-like"/>
    <property type="match status" value="1"/>
</dbReference>
<dbReference type="InterPro" id="IPR011697">
    <property type="entry name" value="Peptidase_C26"/>
</dbReference>
<organism evidence="1 2">
    <name type="scientific">Rhodococcus opacus</name>
    <name type="common">Nocardia opaca</name>
    <dbReference type="NCBI Taxonomy" id="37919"/>
    <lineage>
        <taxon>Bacteria</taxon>
        <taxon>Bacillati</taxon>
        <taxon>Actinomycetota</taxon>
        <taxon>Actinomycetes</taxon>
        <taxon>Mycobacteriales</taxon>
        <taxon>Nocardiaceae</taxon>
        <taxon>Rhodococcus</taxon>
    </lineage>
</organism>
<name>A0A1B1KHV5_RHOOP</name>
<evidence type="ECO:0000313" key="1">
    <source>
        <dbReference type="EMBL" id="ANS32195.1"/>
    </source>
</evidence>
<keyword evidence="1" id="KW-0315">Glutamine amidotransferase</keyword>
<accession>A0A1B1KHV5</accession>
<dbReference type="RefSeq" id="WP_065493880.1">
    <property type="nucleotide sequence ID" value="NZ_CP009112.1"/>
</dbReference>
<dbReference type="InterPro" id="IPR029062">
    <property type="entry name" value="Class_I_gatase-like"/>
</dbReference>
<dbReference type="AlphaFoldDB" id="A0A1B1KHV5"/>
<keyword evidence="1" id="KW-0808">Transferase</keyword>
<dbReference type="InterPro" id="IPR044668">
    <property type="entry name" value="PuuD-like"/>
</dbReference>
<dbReference type="GO" id="GO:0005829">
    <property type="term" value="C:cytosol"/>
    <property type="evidence" value="ECO:0007669"/>
    <property type="project" value="TreeGrafter"/>
</dbReference>
<dbReference type="GO" id="GO:0006598">
    <property type="term" value="P:polyamine catabolic process"/>
    <property type="evidence" value="ECO:0007669"/>
    <property type="project" value="TreeGrafter"/>
</dbReference>
<gene>
    <name evidence="1" type="ORF">R1CP_37980</name>
</gene>
<dbReference type="EMBL" id="CP009112">
    <property type="protein sequence ID" value="ANS32195.1"/>
    <property type="molecule type" value="Genomic_DNA"/>
</dbReference>
<protein>
    <submittedName>
        <fullName evidence="1">Glutamine amidotransferase class-I family protein</fullName>
    </submittedName>
</protein>
<evidence type="ECO:0000313" key="2">
    <source>
        <dbReference type="Proteomes" id="UP000186108"/>
    </source>
</evidence>
<dbReference type="PROSITE" id="PS51273">
    <property type="entry name" value="GATASE_TYPE_1"/>
    <property type="match status" value="1"/>
</dbReference>
<dbReference type="Proteomes" id="UP000186108">
    <property type="component" value="Plasmid pR1CP1"/>
</dbReference>
<dbReference type="CDD" id="cd01745">
    <property type="entry name" value="GATase1_2"/>
    <property type="match status" value="1"/>
</dbReference>
<reference evidence="1 2" key="1">
    <citation type="submission" date="2014-07" db="EMBL/GenBank/DDBJ databases">
        <authorList>
            <person name="Zhang J.E."/>
            <person name="Yang H."/>
            <person name="Guo J."/>
            <person name="Deng Z."/>
            <person name="Luo H."/>
            <person name="Luo M."/>
            <person name="Zhao B."/>
        </authorList>
    </citation>
    <scope>NUCLEOTIDE SEQUENCE [LARGE SCALE GENOMIC DNA]</scope>
    <source>
        <strain evidence="1 2">1CP</strain>
        <plasmid evidence="2">Plasmid pr1cp1</plasmid>
    </source>
</reference>
<dbReference type="Pfam" id="PF07722">
    <property type="entry name" value="Peptidase_C26"/>
    <property type="match status" value="1"/>
</dbReference>